<feature type="transmembrane region" description="Helical" evidence="10">
    <location>
        <begin position="12"/>
        <end position="30"/>
    </location>
</feature>
<keyword evidence="8" id="KW-0675">Receptor</keyword>
<keyword evidence="4 10" id="KW-0812">Transmembrane</keyword>
<evidence type="ECO:0000256" key="4">
    <source>
        <dbReference type="ARBA" id="ARBA00022692"/>
    </source>
</evidence>
<comment type="subcellular location">
    <subcellularLocation>
        <location evidence="1">Cell membrane</location>
        <topology evidence="1">Multi-pass membrane protein</topology>
    </subcellularLocation>
</comment>
<evidence type="ECO:0000256" key="3">
    <source>
        <dbReference type="ARBA" id="ARBA00022606"/>
    </source>
</evidence>
<dbReference type="EMBL" id="OE004009">
    <property type="protein sequence ID" value="CAD7460771.1"/>
    <property type="molecule type" value="Genomic_DNA"/>
</dbReference>
<evidence type="ECO:0000256" key="5">
    <source>
        <dbReference type="ARBA" id="ARBA00022725"/>
    </source>
</evidence>
<keyword evidence="7 10" id="KW-0472">Membrane</keyword>
<dbReference type="PANTHER" id="PTHR21137:SF35">
    <property type="entry name" value="ODORANT RECEPTOR 19A-RELATED"/>
    <property type="match status" value="1"/>
</dbReference>
<evidence type="ECO:0000256" key="8">
    <source>
        <dbReference type="ARBA" id="ARBA00023170"/>
    </source>
</evidence>
<evidence type="ECO:0000256" key="7">
    <source>
        <dbReference type="ARBA" id="ARBA00023136"/>
    </source>
</evidence>
<dbReference type="Pfam" id="PF02949">
    <property type="entry name" value="7tm_6"/>
    <property type="match status" value="1"/>
</dbReference>
<dbReference type="InterPro" id="IPR004117">
    <property type="entry name" value="7tm6_olfct_rcpt"/>
</dbReference>
<keyword evidence="5" id="KW-0552">Olfaction</keyword>
<gene>
    <name evidence="11" type="ORF">TTEB3V08_LOCUS8689</name>
</gene>
<keyword evidence="2" id="KW-1003">Cell membrane</keyword>
<dbReference type="GO" id="GO:0004984">
    <property type="term" value="F:olfactory receptor activity"/>
    <property type="evidence" value="ECO:0007669"/>
    <property type="project" value="InterPro"/>
</dbReference>
<name>A0A7R9NY96_9NEOP</name>
<protein>
    <submittedName>
        <fullName evidence="11">Uncharacterized protein</fullName>
    </submittedName>
</protein>
<evidence type="ECO:0000256" key="1">
    <source>
        <dbReference type="ARBA" id="ARBA00004651"/>
    </source>
</evidence>
<sequence length="115" mass="13039">MDMKSMDFSMLIYTIGVVILSLFMYGLILTELASQFEAMSLIVVFQSAAVSQAAYDSEWYDSPMSYKMCIQIIITRAQKPVLLTAGKFSQFTLEEFNKVLQIAYTNFTVLRTLSS</sequence>
<keyword evidence="3" id="KW-0716">Sensory transduction</keyword>
<dbReference type="GO" id="GO:0005549">
    <property type="term" value="F:odorant binding"/>
    <property type="evidence" value="ECO:0007669"/>
    <property type="project" value="InterPro"/>
</dbReference>
<reference evidence="11" key="1">
    <citation type="submission" date="2020-11" db="EMBL/GenBank/DDBJ databases">
        <authorList>
            <person name="Tran Van P."/>
        </authorList>
    </citation>
    <scope>NUCLEOTIDE SEQUENCE</scope>
</reference>
<evidence type="ECO:0000256" key="10">
    <source>
        <dbReference type="SAM" id="Phobius"/>
    </source>
</evidence>
<accession>A0A7R9NY96</accession>
<dbReference type="AlphaFoldDB" id="A0A7R9NY96"/>
<dbReference type="GO" id="GO:0007165">
    <property type="term" value="P:signal transduction"/>
    <property type="evidence" value="ECO:0007669"/>
    <property type="project" value="UniProtKB-KW"/>
</dbReference>
<evidence type="ECO:0000256" key="2">
    <source>
        <dbReference type="ARBA" id="ARBA00022475"/>
    </source>
</evidence>
<evidence type="ECO:0000256" key="9">
    <source>
        <dbReference type="ARBA" id="ARBA00023224"/>
    </source>
</evidence>
<evidence type="ECO:0000313" key="11">
    <source>
        <dbReference type="EMBL" id="CAD7460771.1"/>
    </source>
</evidence>
<proteinExistence type="predicted"/>
<keyword evidence="9" id="KW-0807">Transducer</keyword>
<evidence type="ECO:0000256" key="6">
    <source>
        <dbReference type="ARBA" id="ARBA00022989"/>
    </source>
</evidence>
<keyword evidence="6 10" id="KW-1133">Transmembrane helix</keyword>
<dbReference type="GO" id="GO:0005886">
    <property type="term" value="C:plasma membrane"/>
    <property type="evidence" value="ECO:0007669"/>
    <property type="project" value="UniProtKB-SubCell"/>
</dbReference>
<organism evidence="11">
    <name type="scientific">Timema tahoe</name>
    <dbReference type="NCBI Taxonomy" id="61484"/>
    <lineage>
        <taxon>Eukaryota</taxon>
        <taxon>Metazoa</taxon>
        <taxon>Ecdysozoa</taxon>
        <taxon>Arthropoda</taxon>
        <taxon>Hexapoda</taxon>
        <taxon>Insecta</taxon>
        <taxon>Pterygota</taxon>
        <taxon>Neoptera</taxon>
        <taxon>Polyneoptera</taxon>
        <taxon>Phasmatodea</taxon>
        <taxon>Timematodea</taxon>
        <taxon>Timematoidea</taxon>
        <taxon>Timematidae</taxon>
        <taxon>Timema</taxon>
    </lineage>
</organism>
<dbReference type="PANTHER" id="PTHR21137">
    <property type="entry name" value="ODORANT RECEPTOR"/>
    <property type="match status" value="1"/>
</dbReference>